<accession>A0A6G8PYS1</accession>
<keyword evidence="2 4" id="KW-0238">DNA-binding</keyword>
<dbReference type="EMBL" id="CP045121">
    <property type="protein sequence ID" value="QIN79363.1"/>
    <property type="molecule type" value="Genomic_DNA"/>
</dbReference>
<evidence type="ECO:0000313" key="8">
    <source>
        <dbReference type="Proteomes" id="UP000502706"/>
    </source>
</evidence>
<dbReference type="PROSITE" id="PS50977">
    <property type="entry name" value="HTH_TETR_2"/>
    <property type="match status" value="1"/>
</dbReference>
<sequence length="290" mass="31288">MSPAAASAVRLPPKPSAAAKSCPSPSRIPPVPVLRSVRIKSGRLSAWWILPDTCPFSRRFVASFLGSAGMQGRRGRAGRVVPPLAFGGAPAGERRDAAESRRRVLGVARELFSERGVDAVSMHEIGRAAGVGQGTLYRRFKHKGALCMALLFEGVEGLYGRARDREESGGPALEQLMGLLEDLACFNEENAPLLGAVRDAVGGERRVEMYRNPFYSWLRATVVALLGRAVEEGEAREGLDVEAVAEAVLAPLNVDLYLYQRAELGMGRGRILTALRGLLLDGLRREGTAR</sequence>
<dbReference type="InterPro" id="IPR009057">
    <property type="entry name" value="Homeodomain-like_sf"/>
</dbReference>
<dbReference type="Gene3D" id="1.10.357.10">
    <property type="entry name" value="Tetracycline Repressor, domain 2"/>
    <property type="match status" value="1"/>
</dbReference>
<evidence type="ECO:0000256" key="5">
    <source>
        <dbReference type="SAM" id="MobiDB-lite"/>
    </source>
</evidence>
<organism evidence="7 8">
    <name type="scientific">Rubrobacter marinus</name>
    <dbReference type="NCBI Taxonomy" id="2653852"/>
    <lineage>
        <taxon>Bacteria</taxon>
        <taxon>Bacillati</taxon>
        <taxon>Actinomycetota</taxon>
        <taxon>Rubrobacteria</taxon>
        <taxon>Rubrobacterales</taxon>
        <taxon>Rubrobacteraceae</taxon>
        <taxon>Rubrobacter</taxon>
    </lineage>
</organism>
<keyword evidence="3" id="KW-0804">Transcription</keyword>
<evidence type="ECO:0000256" key="2">
    <source>
        <dbReference type="ARBA" id="ARBA00023125"/>
    </source>
</evidence>
<dbReference type="GO" id="GO:0000976">
    <property type="term" value="F:transcription cis-regulatory region binding"/>
    <property type="evidence" value="ECO:0007669"/>
    <property type="project" value="TreeGrafter"/>
</dbReference>
<dbReference type="InterPro" id="IPR001647">
    <property type="entry name" value="HTH_TetR"/>
</dbReference>
<evidence type="ECO:0000256" key="1">
    <source>
        <dbReference type="ARBA" id="ARBA00023015"/>
    </source>
</evidence>
<protein>
    <submittedName>
        <fullName evidence="7">TetR family transcriptional regulator</fullName>
    </submittedName>
</protein>
<dbReference type="InterPro" id="IPR036271">
    <property type="entry name" value="Tet_transcr_reg_TetR-rel_C_sf"/>
</dbReference>
<name>A0A6G8PYS1_9ACTN</name>
<keyword evidence="8" id="KW-1185">Reference proteome</keyword>
<reference evidence="7 8" key="1">
    <citation type="submission" date="2019-10" db="EMBL/GenBank/DDBJ databases">
        <title>Rubrobacter sp nov SCSIO 52915 isolated from a deep-sea sediment in the South China Sea.</title>
        <authorList>
            <person name="Chen R.W."/>
        </authorList>
    </citation>
    <scope>NUCLEOTIDE SEQUENCE [LARGE SCALE GENOMIC DNA]</scope>
    <source>
        <strain evidence="7 8">SCSIO 52915</strain>
    </source>
</reference>
<evidence type="ECO:0000313" key="7">
    <source>
        <dbReference type="EMBL" id="QIN79363.1"/>
    </source>
</evidence>
<dbReference type="InterPro" id="IPR050109">
    <property type="entry name" value="HTH-type_TetR-like_transc_reg"/>
</dbReference>
<dbReference type="SUPFAM" id="SSF46689">
    <property type="entry name" value="Homeodomain-like"/>
    <property type="match status" value="1"/>
</dbReference>
<evidence type="ECO:0000259" key="6">
    <source>
        <dbReference type="PROSITE" id="PS50977"/>
    </source>
</evidence>
<feature type="region of interest" description="Disordered" evidence="5">
    <location>
        <begin position="1"/>
        <end position="26"/>
    </location>
</feature>
<dbReference type="SUPFAM" id="SSF48498">
    <property type="entry name" value="Tetracyclin repressor-like, C-terminal domain"/>
    <property type="match status" value="1"/>
</dbReference>
<dbReference type="GO" id="GO:0003700">
    <property type="term" value="F:DNA-binding transcription factor activity"/>
    <property type="evidence" value="ECO:0007669"/>
    <property type="project" value="TreeGrafter"/>
</dbReference>
<feature type="domain" description="HTH tetR-type" evidence="6">
    <location>
        <begin position="98"/>
        <end position="158"/>
    </location>
</feature>
<evidence type="ECO:0000256" key="3">
    <source>
        <dbReference type="ARBA" id="ARBA00023163"/>
    </source>
</evidence>
<dbReference type="Pfam" id="PF00440">
    <property type="entry name" value="TetR_N"/>
    <property type="match status" value="1"/>
</dbReference>
<evidence type="ECO:0000256" key="4">
    <source>
        <dbReference type="PROSITE-ProRule" id="PRU00335"/>
    </source>
</evidence>
<feature type="DNA-binding region" description="H-T-H motif" evidence="4">
    <location>
        <begin position="121"/>
        <end position="140"/>
    </location>
</feature>
<feature type="compositionally biased region" description="Low complexity" evidence="5">
    <location>
        <begin position="16"/>
        <end position="25"/>
    </location>
</feature>
<gene>
    <name evidence="7" type="ORF">GBA65_13535</name>
</gene>
<dbReference type="Proteomes" id="UP000502706">
    <property type="component" value="Chromosome"/>
</dbReference>
<dbReference type="KEGG" id="rmar:GBA65_13535"/>
<dbReference type="PRINTS" id="PR00455">
    <property type="entry name" value="HTHTETR"/>
</dbReference>
<dbReference type="PANTHER" id="PTHR30055:SF234">
    <property type="entry name" value="HTH-TYPE TRANSCRIPTIONAL REGULATOR BETI"/>
    <property type="match status" value="1"/>
</dbReference>
<keyword evidence="1" id="KW-0805">Transcription regulation</keyword>
<dbReference type="AlphaFoldDB" id="A0A6G8PYS1"/>
<dbReference type="PANTHER" id="PTHR30055">
    <property type="entry name" value="HTH-TYPE TRANSCRIPTIONAL REGULATOR RUTR"/>
    <property type="match status" value="1"/>
</dbReference>
<proteinExistence type="predicted"/>